<feature type="transmembrane region" description="Helical" evidence="1">
    <location>
        <begin position="64"/>
        <end position="85"/>
    </location>
</feature>
<dbReference type="Proteomes" id="UP000019365">
    <property type="component" value="Unassembled WGS sequence"/>
</dbReference>
<dbReference type="AlphaFoldDB" id="W7UU10"/>
<reference evidence="2 3" key="1">
    <citation type="journal article" date="2014" name="PLoS ONE">
        <title>Rumen cellulosomics: divergent fiber-degrading strategies revealed by comparative genome-wide analysis of six ruminococcal strains.</title>
        <authorList>
            <person name="Dassa B."/>
            <person name="Borovok I."/>
            <person name="Ruimy-Israeli V."/>
            <person name="Lamed R."/>
            <person name="Flint H.J."/>
            <person name="Duncan S.H."/>
            <person name="Henrissat B."/>
            <person name="Coutinho P."/>
            <person name="Morrison M."/>
            <person name="Mosoni P."/>
            <person name="Yeoman C.J."/>
            <person name="White B.A."/>
            <person name="Bayer E.A."/>
        </authorList>
    </citation>
    <scope>NUCLEOTIDE SEQUENCE [LARGE SCALE GENOMIC DNA]</scope>
    <source>
        <strain evidence="2 3">007c</strain>
    </source>
</reference>
<keyword evidence="1" id="KW-1133">Transmembrane helix</keyword>
<dbReference type="RefSeq" id="WP_037301358.1">
    <property type="nucleotide sequence ID" value="NZ_ATAX01000036.1"/>
</dbReference>
<keyword evidence="1" id="KW-0812">Transmembrane</keyword>
<dbReference type="EMBL" id="ATAX01000036">
    <property type="protein sequence ID" value="EWM52315.1"/>
    <property type="molecule type" value="Genomic_DNA"/>
</dbReference>
<dbReference type="eggNOG" id="ENOG50340X1">
    <property type="taxonomic scope" value="Bacteria"/>
</dbReference>
<feature type="transmembrane region" description="Helical" evidence="1">
    <location>
        <begin position="7"/>
        <end position="25"/>
    </location>
</feature>
<evidence type="ECO:0000313" key="3">
    <source>
        <dbReference type="Proteomes" id="UP000019365"/>
    </source>
</evidence>
<protein>
    <submittedName>
        <fullName evidence="2">Uncharacterized protein</fullName>
    </submittedName>
</protein>
<name>W7UU10_RUMFL</name>
<proteinExistence type="predicted"/>
<sequence length="188" mass="20889">MNKKTKLTLCTVVSAILVVVLYILFHETVHLIVMLSAGEVIDDFSILGAHVSGHGGEYTFVSNLWLNANGAVLPLIVSLVYLLFYKKDRNNTFYRMFSFFTGLVPISCLLAWVIIPFVYLNGTAPPNDDCTKFLMSFSQIANPLFVSAAALVIVVLGSILFIKKGVLRNYIYELQALKKEETVNSDLS</sequence>
<dbReference type="PATRIC" id="fig|1341157.4.peg.3092"/>
<accession>W7UU10</accession>
<feature type="transmembrane region" description="Helical" evidence="1">
    <location>
        <begin position="140"/>
        <end position="162"/>
    </location>
</feature>
<keyword evidence="1" id="KW-0472">Membrane</keyword>
<evidence type="ECO:0000256" key="1">
    <source>
        <dbReference type="SAM" id="Phobius"/>
    </source>
</evidence>
<feature type="transmembrane region" description="Helical" evidence="1">
    <location>
        <begin position="97"/>
        <end position="120"/>
    </location>
</feature>
<dbReference type="OrthoDB" id="2083842at2"/>
<gene>
    <name evidence="2" type="ORF">RF007C_13270</name>
</gene>
<comment type="caution">
    <text evidence="2">The sequence shown here is derived from an EMBL/GenBank/DDBJ whole genome shotgun (WGS) entry which is preliminary data.</text>
</comment>
<organism evidence="2 3">
    <name type="scientific">Ruminococcus flavefaciens 007c</name>
    <dbReference type="NCBI Taxonomy" id="1341157"/>
    <lineage>
        <taxon>Bacteria</taxon>
        <taxon>Bacillati</taxon>
        <taxon>Bacillota</taxon>
        <taxon>Clostridia</taxon>
        <taxon>Eubacteriales</taxon>
        <taxon>Oscillospiraceae</taxon>
        <taxon>Ruminococcus</taxon>
    </lineage>
</organism>
<keyword evidence="3" id="KW-1185">Reference proteome</keyword>
<evidence type="ECO:0000313" key="2">
    <source>
        <dbReference type="EMBL" id="EWM52315.1"/>
    </source>
</evidence>